<dbReference type="Proteomes" id="UP001583186">
    <property type="component" value="Unassembled WGS sequence"/>
</dbReference>
<dbReference type="Gene3D" id="4.10.240.10">
    <property type="entry name" value="Zn(2)-C6 fungal-type DNA-binding domain"/>
    <property type="match status" value="1"/>
</dbReference>
<dbReference type="SUPFAM" id="SSF57701">
    <property type="entry name" value="Zn2/Cys6 DNA-binding domain"/>
    <property type="match status" value="1"/>
</dbReference>
<dbReference type="InterPro" id="IPR036864">
    <property type="entry name" value="Zn2-C6_fun-type_DNA-bd_sf"/>
</dbReference>
<dbReference type="Pfam" id="PF11951">
    <property type="entry name" value="Fungal_trans_2"/>
    <property type="match status" value="1"/>
</dbReference>
<dbReference type="Pfam" id="PF00172">
    <property type="entry name" value="Zn_clus"/>
    <property type="match status" value="1"/>
</dbReference>
<comment type="caution">
    <text evidence="3">The sequence shown here is derived from an EMBL/GenBank/DDBJ whole genome shotgun (WGS) entry which is preliminary data.</text>
</comment>
<accession>A0ABR3YVH6</accession>
<evidence type="ECO:0000313" key="4">
    <source>
        <dbReference type="Proteomes" id="UP001583186"/>
    </source>
</evidence>
<sequence length="471" mass="52674">MAPTLEDLTSTFVFAAGPHTDNKAVLAELPKGLPMDPARQRQGHRKSKLGCDNCKRRRLKCNEEMPCAGCWRRGEWCERPDRPERPKATQEMRLRQAAPKAMASMGPLNSSTHASDAVVNLLHLKLLHHFQTHTASTLVFDAAAWDAALQLSFQFEFLANAVLCVSSRHLSSLSAPNDPETASYTAAASSHLCRALAGFRQELQTKDFFTATHLDAFIATSTLLQFELWSSTDFARHGGARHGETGLDMERDRLFTFSASLKQVFLQSVPEALRHQPDSVFIPYIQHNPAVALNEHARISSESVEAYRDYFARRPEGNVAGEMRGRLEEKPPPFVRLQDSSKTSLWKPRADPVTTTTSLSTDDGGYAHVVGGLCLLMSFLPENQSSYSDSKTPTELPTSLLADLTRCVFSFPILCRGTFVALVHNNDMDAFFVLYHFYRTVRQVLPEKTCWWAHGRAATMEKALHNWLHNG</sequence>
<dbReference type="InterPro" id="IPR052400">
    <property type="entry name" value="Zn2-C6_fungal_TF"/>
</dbReference>
<organism evidence="3 4">
    <name type="scientific">Sporothrix stenoceras</name>
    <dbReference type="NCBI Taxonomy" id="5173"/>
    <lineage>
        <taxon>Eukaryota</taxon>
        <taxon>Fungi</taxon>
        <taxon>Dikarya</taxon>
        <taxon>Ascomycota</taxon>
        <taxon>Pezizomycotina</taxon>
        <taxon>Sordariomycetes</taxon>
        <taxon>Sordariomycetidae</taxon>
        <taxon>Ophiostomatales</taxon>
        <taxon>Ophiostomataceae</taxon>
        <taxon>Sporothrix</taxon>
    </lineage>
</organism>
<evidence type="ECO:0000313" key="3">
    <source>
        <dbReference type="EMBL" id="KAL1892336.1"/>
    </source>
</evidence>
<dbReference type="PANTHER" id="PTHR47657:SF14">
    <property type="entry name" value="ZN(2)-C6 FUNGAL-TYPE DOMAIN-CONTAINING PROTEIN"/>
    <property type="match status" value="1"/>
</dbReference>
<dbReference type="SMART" id="SM00066">
    <property type="entry name" value="GAL4"/>
    <property type="match status" value="1"/>
</dbReference>
<evidence type="ECO:0000256" key="1">
    <source>
        <dbReference type="ARBA" id="ARBA00023242"/>
    </source>
</evidence>
<dbReference type="InterPro" id="IPR021858">
    <property type="entry name" value="Fun_TF"/>
</dbReference>
<reference evidence="3 4" key="1">
    <citation type="journal article" date="2024" name="IMA Fungus">
        <title>IMA Genome - F19 : A genome assembly and annotation guide to empower mycologists, including annotated draft genome sequences of Ceratocystis pirilliformis, Diaporthe australafricana, Fusarium ophioides, Paecilomyces lecythidis, and Sporothrix stenoceras.</title>
        <authorList>
            <person name="Aylward J."/>
            <person name="Wilson A.M."/>
            <person name="Visagie C.M."/>
            <person name="Spraker J."/>
            <person name="Barnes I."/>
            <person name="Buitendag C."/>
            <person name="Ceriani C."/>
            <person name="Del Mar Angel L."/>
            <person name="du Plessis D."/>
            <person name="Fuchs T."/>
            <person name="Gasser K."/>
            <person name="Kramer D."/>
            <person name="Li W."/>
            <person name="Munsamy K."/>
            <person name="Piso A."/>
            <person name="Price J.L."/>
            <person name="Sonnekus B."/>
            <person name="Thomas C."/>
            <person name="van der Nest A."/>
            <person name="van Dijk A."/>
            <person name="van Heerden A."/>
            <person name="van Vuuren N."/>
            <person name="Yilmaz N."/>
            <person name="Duong T.A."/>
            <person name="van der Merwe N.A."/>
            <person name="Wingfield M.J."/>
            <person name="Wingfield B.D."/>
        </authorList>
    </citation>
    <scope>NUCLEOTIDE SEQUENCE [LARGE SCALE GENOMIC DNA]</scope>
    <source>
        <strain evidence="3 4">CMW 5346</strain>
    </source>
</reference>
<feature type="domain" description="Zn(2)-C6 fungal-type" evidence="2">
    <location>
        <begin position="50"/>
        <end position="77"/>
    </location>
</feature>
<name>A0ABR3YVH6_9PEZI</name>
<dbReference type="CDD" id="cd00067">
    <property type="entry name" value="GAL4"/>
    <property type="match status" value="1"/>
</dbReference>
<dbReference type="PANTHER" id="PTHR47657">
    <property type="entry name" value="STEROL REGULATORY ELEMENT-BINDING PROTEIN ECM22"/>
    <property type="match status" value="1"/>
</dbReference>
<keyword evidence="1" id="KW-0539">Nucleus</keyword>
<dbReference type="PROSITE" id="PS00463">
    <property type="entry name" value="ZN2_CY6_FUNGAL_1"/>
    <property type="match status" value="1"/>
</dbReference>
<keyword evidence="4" id="KW-1185">Reference proteome</keyword>
<dbReference type="EMBL" id="JAWCUI010000045">
    <property type="protein sequence ID" value="KAL1892336.1"/>
    <property type="molecule type" value="Genomic_DNA"/>
</dbReference>
<evidence type="ECO:0000259" key="2">
    <source>
        <dbReference type="PROSITE" id="PS50048"/>
    </source>
</evidence>
<protein>
    <recommendedName>
        <fullName evidence="2">Zn(2)-C6 fungal-type domain-containing protein</fullName>
    </recommendedName>
</protein>
<gene>
    <name evidence="3" type="ORF">Sste5346_007074</name>
</gene>
<dbReference type="PROSITE" id="PS50048">
    <property type="entry name" value="ZN2_CY6_FUNGAL_2"/>
    <property type="match status" value="1"/>
</dbReference>
<dbReference type="InterPro" id="IPR001138">
    <property type="entry name" value="Zn2Cys6_DnaBD"/>
</dbReference>
<proteinExistence type="predicted"/>